<accession>A0AAN6XZZ1</accession>
<feature type="region of interest" description="Disordered" evidence="1">
    <location>
        <begin position="557"/>
        <end position="607"/>
    </location>
</feature>
<comment type="caution">
    <text evidence="3">The sequence shown here is derived from an EMBL/GenBank/DDBJ whole genome shotgun (WGS) entry which is preliminary data.</text>
</comment>
<name>A0AAN6XZZ1_9PEZI</name>
<feature type="compositionally biased region" description="Low complexity" evidence="1">
    <location>
        <begin position="423"/>
        <end position="436"/>
    </location>
</feature>
<sequence>MSKQDGSPELLHPPMAIQPSLTPSPEPTPRSSHEMASGDNEDSLPDISLTTTSSADTVAQGQRHSRRAKDDDRRRRGVRTHKQRASGAFLLSDGFLNPPSQDRSASSSRRSRNSAEIPSRLKVPQHGQTTKHESGGGEAVGLGLGLGLPSDVPPLGKTEKKPHINHSRDSTTIYAPKRDSLAGDTVVGSSPRTSMGTLDMESAQIVNMALNLSESRRLASRRITSSTPTPPRLTPLPDSTTGGSLRQHLQQQRRVSRTISPKPDRTPRLASGRIPSLHSGLEPEGSYRYHFSQSTLARAQKAKEYIELMAQYRRVLDLLPPLIPPSRSARSSTASPPESPNASVQLFKSHSNDSEVKIGRPYNPLQYIRNRKVRARERRAIDGEAQGFRDVTKVSDWVDEVAKWVATGQFRVPGNRNLPPYGAAEAAGGMASPSGGSRQGSTTGKPKRPRVDWVIEPADVLADVYWLEQNDNKRLVEDRHWRRVFPQAPAPPRPLSREDGGPMITSGPTTTTPTTLNESPAAGPPTVQVVPDGHAHNREHEHLFTSARDRAHQKLRNLRGSHHRQNSSINGRDFLRIHRGSLSESSDTDSDRRRRGRAGTITSSGKDILAKQMEAILAREQRNADSQPPPFDHETLRMKLSAESATPEREKQDKSRDASVVARHRRMDSRSVEFSDTEKGYFKLKSRPTPPQAQTVSRTSLEVPSSARGRRFSIDYDTSQPNSPDLRAVRDSALVPAIGFDLSPPPSRPSSPSRNPLSRVRSHFRDRSRNRLVEPALSEAEDNTEIPAVPWEKLMDSPMTDKSGLASPERRASRSPLRKVISRGTDASHHSNKSTGSHRLRHEDGSSGLRGLFRGPRIDSVLRSGVSKVSDIIWRKERDDDTSSTSSDESDMEQVRGRTRGSLPLPDSRRAQDAANRSGKTFLEVMPQFEHVPGKSTSKDRSGLYVPSASPSSRPLSRRSSRFDMLKPPKLDVQAASPTPSPPPEAVRGSETPSESGSRKSAAIDGVRAADARLNAVLQFPPQQGSQQFPTASQWSITDRNGNPRPIPGVVSRREAARLRAALLSTGIRARELDRRAKEQLDAPVIATVTTVVTQPPSSSSLTWAELTNLCTDPAMKSHLLSRPITVTDLYPVAARVLGQSIQSSAQEWQMSSEKFASETAPQLEQRVEQLRGKLAGELTDLTRQAAEEADEAYTDLVTGQRLKVKRVQDFIEKMLRRRRRRFRWVRRAGWLAVEWALVGFMWYVWFVVMIARVVMGLGRGIVGLVRWLLWL</sequence>
<evidence type="ECO:0000313" key="4">
    <source>
        <dbReference type="Proteomes" id="UP001301769"/>
    </source>
</evidence>
<feature type="compositionally biased region" description="Basic residues" evidence="1">
    <location>
        <begin position="75"/>
        <end position="84"/>
    </location>
</feature>
<feature type="compositionally biased region" description="Low complexity" evidence="1">
    <location>
        <begin position="326"/>
        <end position="336"/>
    </location>
</feature>
<dbReference type="Proteomes" id="UP001301769">
    <property type="component" value="Unassembled WGS sequence"/>
</dbReference>
<proteinExistence type="predicted"/>
<feature type="region of interest" description="Disordered" evidence="1">
    <location>
        <begin position="486"/>
        <end position="532"/>
    </location>
</feature>
<dbReference type="PANTHER" id="PTHR38426">
    <property type="entry name" value="MAINTENANCE OF TELOMERE CAPPING PROTEIN 4"/>
    <property type="match status" value="1"/>
</dbReference>
<keyword evidence="2" id="KW-0812">Transmembrane</keyword>
<feature type="transmembrane region" description="Helical" evidence="2">
    <location>
        <begin position="1225"/>
        <end position="1244"/>
    </location>
</feature>
<feature type="compositionally biased region" description="Low complexity" evidence="1">
    <location>
        <begin position="501"/>
        <end position="515"/>
    </location>
</feature>
<reference evidence="3" key="2">
    <citation type="submission" date="2023-05" db="EMBL/GenBank/DDBJ databases">
        <authorList>
            <consortium name="Lawrence Berkeley National Laboratory"/>
            <person name="Steindorff A."/>
            <person name="Hensen N."/>
            <person name="Bonometti L."/>
            <person name="Westerberg I."/>
            <person name="Brannstrom I.O."/>
            <person name="Guillou S."/>
            <person name="Cros-Aarteil S."/>
            <person name="Calhoun S."/>
            <person name="Haridas S."/>
            <person name="Kuo A."/>
            <person name="Mondo S."/>
            <person name="Pangilinan J."/>
            <person name="Riley R."/>
            <person name="Labutti K."/>
            <person name="Andreopoulos B."/>
            <person name="Lipzen A."/>
            <person name="Chen C."/>
            <person name="Yanf M."/>
            <person name="Daum C."/>
            <person name="Ng V."/>
            <person name="Clum A."/>
            <person name="Ohm R."/>
            <person name="Martin F."/>
            <person name="Silar P."/>
            <person name="Natvig D."/>
            <person name="Lalanne C."/>
            <person name="Gautier V."/>
            <person name="Ament-Velasquez S.L."/>
            <person name="Kruys A."/>
            <person name="Hutchinson M.I."/>
            <person name="Powell A.J."/>
            <person name="Barry K."/>
            <person name="Miller A.N."/>
            <person name="Grigoriev I.V."/>
            <person name="Debuchy R."/>
            <person name="Gladieux P."/>
            <person name="Thoren M.H."/>
            <person name="Johannesson H."/>
        </authorList>
    </citation>
    <scope>NUCLEOTIDE SEQUENCE</scope>
    <source>
        <strain evidence="3">PSN293</strain>
    </source>
</reference>
<feature type="compositionally biased region" description="Basic and acidic residues" evidence="1">
    <location>
        <begin position="646"/>
        <end position="657"/>
    </location>
</feature>
<feature type="compositionally biased region" description="Basic and acidic residues" evidence="1">
    <location>
        <begin position="961"/>
        <end position="970"/>
    </location>
</feature>
<dbReference type="PANTHER" id="PTHR38426:SF1">
    <property type="entry name" value="MAINTENANCE OF TELOMERE CAPPING PROTEIN 4"/>
    <property type="match status" value="1"/>
</dbReference>
<feature type="compositionally biased region" description="Polar residues" evidence="1">
    <location>
        <begin position="48"/>
        <end position="62"/>
    </location>
</feature>
<dbReference type="AlphaFoldDB" id="A0AAN6XZZ1"/>
<keyword evidence="4" id="KW-1185">Reference proteome</keyword>
<feature type="region of interest" description="Disordered" evidence="1">
    <location>
        <begin position="423"/>
        <end position="449"/>
    </location>
</feature>
<dbReference type="InterPro" id="IPR038769">
    <property type="entry name" value="MTC4"/>
</dbReference>
<feature type="compositionally biased region" description="Basic and acidic residues" evidence="1">
    <location>
        <begin position="668"/>
        <end position="681"/>
    </location>
</feature>
<feature type="compositionally biased region" description="Low complexity" evidence="1">
    <location>
        <begin position="750"/>
        <end position="759"/>
    </location>
</feature>
<feature type="compositionally biased region" description="Basic residues" evidence="1">
    <location>
        <begin position="830"/>
        <end position="840"/>
    </location>
</feature>
<reference evidence="3" key="1">
    <citation type="journal article" date="2023" name="Mol. Phylogenet. Evol.">
        <title>Genome-scale phylogeny and comparative genomics of the fungal order Sordariales.</title>
        <authorList>
            <person name="Hensen N."/>
            <person name="Bonometti L."/>
            <person name="Westerberg I."/>
            <person name="Brannstrom I.O."/>
            <person name="Guillou S."/>
            <person name="Cros-Aarteil S."/>
            <person name="Calhoun S."/>
            <person name="Haridas S."/>
            <person name="Kuo A."/>
            <person name="Mondo S."/>
            <person name="Pangilinan J."/>
            <person name="Riley R."/>
            <person name="LaButti K."/>
            <person name="Andreopoulos B."/>
            <person name="Lipzen A."/>
            <person name="Chen C."/>
            <person name="Yan M."/>
            <person name="Daum C."/>
            <person name="Ng V."/>
            <person name="Clum A."/>
            <person name="Steindorff A."/>
            <person name="Ohm R.A."/>
            <person name="Martin F."/>
            <person name="Silar P."/>
            <person name="Natvig D.O."/>
            <person name="Lalanne C."/>
            <person name="Gautier V."/>
            <person name="Ament-Velasquez S.L."/>
            <person name="Kruys A."/>
            <person name="Hutchinson M.I."/>
            <person name="Powell A.J."/>
            <person name="Barry K."/>
            <person name="Miller A.N."/>
            <person name="Grigoriev I.V."/>
            <person name="Debuchy R."/>
            <person name="Gladieux P."/>
            <person name="Hiltunen Thoren M."/>
            <person name="Johannesson H."/>
        </authorList>
    </citation>
    <scope>NUCLEOTIDE SEQUENCE</scope>
    <source>
        <strain evidence="3">PSN293</strain>
    </source>
</reference>
<evidence type="ECO:0000256" key="2">
    <source>
        <dbReference type="SAM" id="Phobius"/>
    </source>
</evidence>
<feature type="compositionally biased region" description="Basic and acidic residues" evidence="1">
    <location>
        <begin position="763"/>
        <end position="772"/>
    </location>
</feature>
<feature type="region of interest" description="Disordered" evidence="1">
    <location>
        <begin position="1"/>
        <end position="144"/>
    </location>
</feature>
<feature type="region of interest" description="Disordered" evidence="1">
    <location>
        <begin position="219"/>
        <end position="285"/>
    </location>
</feature>
<protein>
    <submittedName>
        <fullName evidence="3">Uncharacterized protein</fullName>
    </submittedName>
</protein>
<feature type="region of interest" description="Disordered" evidence="1">
    <location>
        <begin position="642"/>
        <end position="854"/>
    </location>
</feature>
<feature type="compositionally biased region" description="Polar residues" evidence="1">
    <location>
        <begin position="242"/>
        <end position="259"/>
    </location>
</feature>
<evidence type="ECO:0000313" key="3">
    <source>
        <dbReference type="EMBL" id="KAK4208816.1"/>
    </source>
</evidence>
<dbReference type="EMBL" id="MU858227">
    <property type="protein sequence ID" value="KAK4208816.1"/>
    <property type="molecule type" value="Genomic_DNA"/>
</dbReference>
<organism evidence="3 4">
    <name type="scientific">Rhypophila decipiens</name>
    <dbReference type="NCBI Taxonomy" id="261697"/>
    <lineage>
        <taxon>Eukaryota</taxon>
        <taxon>Fungi</taxon>
        <taxon>Dikarya</taxon>
        <taxon>Ascomycota</taxon>
        <taxon>Pezizomycotina</taxon>
        <taxon>Sordariomycetes</taxon>
        <taxon>Sordariomycetidae</taxon>
        <taxon>Sordariales</taxon>
        <taxon>Naviculisporaceae</taxon>
        <taxon>Rhypophila</taxon>
    </lineage>
</organism>
<gene>
    <name evidence="3" type="ORF">QBC37DRAFT_431266</name>
</gene>
<feature type="region of interest" description="Disordered" evidence="1">
    <location>
        <begin position="877"/>
        <end position="1004"/>
    </location>
</feature>
<keyword evidence="2" id="KW-0472">Membrane</keyword>
<evidence type="ECO:0000256" key="1">
    <source>
        <dbReference type="SAM" id="MobiDB-lite"/>
    </source>
</evidence>
<feature type="compositionally biased region" description="Polar residues" evidence="1">
    <location>
        <begin position="692"/>
        <end position="703"/>
    </location>
</feature>
<keyword evidence="2" id="KW-1133">Transmembrane helix</keyword>
<feature type="region of interest" description="Disordered" evidence="1">
    <location>
        <begin position="326"/>
        <end position="345"/>
    </location>
</feature>